<reference evidence="1" key="1">
    <citation type="submission" date="2020-11" db="EMBL/GenBank/DDBJ databases">
        <authorList>
            <person name="Tran Van P."/>
        </authorList>
    </citation>
    <scope>NUCLEOTIDE SEQUENCE</scope>
</reference>
<evidence type="ECO:0000313" key="1">
    <source>
        <dbReference type="EMBL" id="CAD7236000.1"/>
    </source>
</evidence>
<proteinExistence type="predicted"/>
<gene>
    <name evidence="1" type="ORF">CTOB1V02_LOCUS13815</name>
</gene>
<accession>A0A7R8WX57</accession>
<dbReference type="EMBL" id="OB675967">
    <property type="protein sequence ID" value="CAD7236000.1"/>
    <property type="molecule type" value="Genomic_DNA"/>
</dbReference>
<dbReference type="AlphaFoldDB" id="A0A7R8WX57"/>
<sequence>MLTKDRGRKINVLLPASDPRSALQAMQQGMKPASVIQQLQGAKKRASDRRCWDIVKAFAAMNLGAFSIASKKLSRRRRIHDSFHPDKRGTSKLNLSLNEFQLAASTIG</sequence>
<name>A0A7R8WX57_9CRUS</name>
<organism evidence="1">
    <name type="scientific">Cyprideis torosa</name>
    <dbReference type="NCBI Taxonomy" id="163714"/>
    <lineage>
        <taxon>Eukaryota</taxon>
        <taxon>Metazoa</taxon>
        <taxon>Ecdysozoa</taxon>
        <taxon>Arthropoda</taxon>
        <taxon>Crustacea</taxon>
        <taxon>Oligostraca</taxon>
        <taxon>Ostracoda</taxon>
        <taxon>Podocopa</taxon>
        <taxon>Podocopida</taxon>
        <taxon>Cytherocopina</taxon>
        <taxon>Cytheroidea</taxon>
        <taxon>Cytherideidae</taxon>
        <taxon>Cyprideis</taxon>
    </lineage>
</organism>
<protein>
    <submittedName>
        <fullName evidence="1">Uncharacterized protein</fullName>
    </submittedName>
</protein>